<dbReference type="Pfam" id="PF08378">
    <property type="entry name" value="NERD"/>
    <property type="match status" value="1"/>
</dbReference>
<feature type="domain" description="NERD" evidence="5">
    <location>
        <begin position="13"/>
        <end position="130"/>
    </location>
</feature>
<evidence type="ECO:0000256" key="3">
    <source>
        <dbReference type="PROSITE-ProRule" id="PRU10141"/>
    </source>
</evidence>
<keyword evidence="6" id="KW-0418">Kinase</keyword>
<dbReference type="PROSITE" id="PS50965">
    <property type="entry name" value="NERD"/>
    <property type="match status" value="1"/>
</dbReference>
<dbReference type="SMART" id="SM00220">
    <property type="entry name" value="S_TKc"/>
    <property type="match status" value="1"/>
</dbReference>
<name>A0ABY3PJ23_9CYAN</name>
<dbReference type="PROSITE" id="PS00108">
    <property type="entry name" value="PROTEIN_KINASE_ST"/>
    <property type="match status" value="1"/>
</dbReference>
<dbReference type="Pfam" id="PF00069">
    <property type="entry name" value="Pkinase"/>
    <property type="match status" value="2"/>
</dbReference>
<dbReference type="EMBL" id="CP063845">
    <property type="protein sequence ID" value="UFP93619.1"/>
    <property type="molecule type" value="Genomic_DNA"/>
</dbReference>
<gene>
    <name evidence="6" type="primary">pglW</name>
    <name evidence="6" type="ORF">ISF26_17790</name>
</gene>
<evidence type="ECO:0000259" key="4">
    <source>
        <dbReference type="PROSITE" id="PS50011"/>
    </source>
</evidence>
<evidence type="ECO:0000259" key="5">
    <source>
        <dbReference type="PROSITE" id="PS50965"/>
    </source>
</evidence>
<dbReference type="InterPro" id="IPR000719">
    <property type="entry name" value="Prot_kinase_dom"/>
</dbReference>
<dbReference type="Pfam" id="PF03118">
    <property type="entry name" value="RNA_pol_A_CTD"/>
    <property type="match status" value="1"/>
</dbReference>
<feature type="domain" description="Protein kinase" evidence="4">
    <location>
        <begin position="523"/>
        <end position="780"/>
    </location>
</feature>
<dbReference type="GO" id="GO:0016301">
    <property type="term" value="F:kinase activity"/>
    <property type="evidence" value="ECO:0007669"/>
    <property type="project" value="UniProtKB-KW"/>
</dbReference>
<feature type="binding site" evidence="3">
    <location>
        <position position="550"/>
    </location>
    <ligand>
        <name>ATP</name>
        <dbReference type="ChEBI" id="CHEBI:30616"/>
    </ligand>
</feature>
<protein>
    <submittedName>
        <fullName evidence="6">BREX system serine/threonine kinase PglW</fullName>
    </submittedName>
</protein>
<keyword evidence="2 3" id="KW-0067">ATP-binding</keyword>
<dbReference type="InterPro" id="IPR049832">
    <property type="entry name" value="BREX_PglW"/>
</dbReference>
<evidence type="ECO:0000313" key="7">
    <source>
        <dbReference type="Proteomes" id="UP001054846"/>
    </source>
</evidence>
<dbReference type="SUPFAM" id="SSF47789">
    <property type="entry name" value="C-terminal domain of RNA polymerase alpha subunit"/>
    <property type="match status" value="1"/>
</dbReference>
<dbReference type="InterPro" id="IPR017441">
    <property type="entry name" value="Protein_kinase_ATP_BS"/>
</dbReference>
<sequence>MNAPSNWKTITESRFPWEQDALEFVRGLFPKEEPYQAWSNFEFIATDGTINEVDLLVFGPQGFFLIEIKSHPGRLFGDAGTWMWEYNGKRRIIDNPLNVTNLKAKKLRSLLERQNAFKSKVKFPFLEALIFCSAPDLRLELQGIARFRVCQRDREPERGMPGQAGIIAAITRRECPGVDPQPRGSFDRSTARAVCQAMEQAGIRPTQRYRQVGDYQLEHVIGEGPNYQDWQATHVQLDGIKRQVRLYPVGRQTSQEARSSIERAAQREFQILETLQHPGILRTFDFTQHELGPALILEHHPQAIRLDHFLAQRKGALGIDLRLDLMRQIAEAVRYAHDKKAVHRGLCPQSILVVDPDRSPLQVKIFNWQIGYRNAASISAEGRRVSPTFHVDGLVDNLSTAYMAPEAMADESGIGEHLDVFSLGAIAFHLFSDEAPAANGLELSNKLRESKGLQISSVLNGAGQNLQDLVRWCTHPDVGMRLGSVNDFLELLGTVEDELTTPEQHFIEDPNQAQTGDVLPGNFTVRRRLGKGSYSVVLLAELHGQQFVLKVANDPEHNSRLQDEAEVLQKLRHPHIVEFCGTVEIAGRTAFLMRPVLVDRDELRIETLAQRLRNEGRLLIDLLQRFGEDLLSVVDYLEEQGIPHRDIKPENIVVGQIGRGDRLHLVLFDFSLSRSPIDNIRAGTPGYLDPLLCLRKPPRWDLHAERYAAAVTLYELATGTLPKWGDGLTDPSYLDCEITIEAELFDANLRDSLVEFFTKALRRDPAQRFDNAEQMLRAWRGCFEGIELPGALVENDSEELLRALLAGAKAETKIAELGLGTRAVTALDRENVLSVADLLAEPPQKLAQLRGVGNKTRREISTVLRILREQLGSVQIPEAPSQSQPGIIDPGKISVDILGRRIAASQYGDGTLERRMLSALLGLDPELDEVWPSQADLARHLDVTPAWISQLVHKLQSRWAKEPAFTRLREDLLELLKGSGGAMTIRELAEIILLARGSALSEPRRTQQAISVLRAAVEIERAMHQPRFVLRREKQQVLLALTQDLADYALQLGNAADRIADEDPLVPPARTLQLLRNVAPPAGAELLSDIRLVRLAASASQHSALSSRQELYPRGMGAARALKLSQGALYGLGSLGIEQIRERVKSRYPEAAPLPERPVLDDLLIEAGLELRWESAAEGSGGYVGRLLEASTDRSITRQLTANGQSEAITPEMTDAWQFEERLRRGVREGVFLALLVDPRHYQQACRELSRRFAVELVELEGAFIDALRQVAEQSKVDWDLVVRTDAAPRQGDWDKLMLLVGRAMPLVEQQLARAERTILLTYTGILARYDQIGLIERLRDRVGRTGGIPGLWVLIPGDQQAVIGGKPVPLISPGQRVRIPESWLGNRHRATQKMGAPSR</sequence>
<evidence type="ECO:0000256" key="2">
    <source>
        <dbReference type="ARBA" id="ARBA00022840"/>
    </source>
</evidence>
<dbReference type="InterPro" id="IPR011528">
    <property type="entry name" value="NERD"/>
</dbReference>
<dbReference type="NCBIfam" id="NF033442">
    <property type="entry name" value="BREX_PglW"/>
    <property type="match status" value="1"/>
</dbReference>
<dbReference type="InterPro" id="IPR011260">
    <property type="entry name" value="RNAP_asu_C"/>
</dbReference>
<accession>A0ABY3PJ23</accession>
<evidence type="ECO:0000313" key="6">
    <source>
        <dbReference type="EMBL" id="UFP93619.1"/>
    </source>
</evidence>
<feature type="domain" description="Protein kinase" evidence="4">
    <location>
        <begin position="215"/>
        <end position="492"/>
    </location>
</feature>
<dbReference type="Gene3D" id="3.30.200.20">
    <property type="entry name" value="Phosphorylase Kinase, domain 1"/>
    <property type="match status" value="1"/>
</dbReference>
<evidence type="ECO:0000256" key="1">
    <source>
        <dbReference type="ARBA" id="ARBA00022741"/>
    </source>
</evidence>
<dbReference type="PROSITE" id="PS00107">
    <property type="entry name" value="PROTEIN_KINASE_ATP"/>
    <property type="match status" value="1"/>
</dbReference>
<dbReference type="PANTHER" id="PTHR24348">
    <property type="entry name" value="SERINE/THREONINE-PROTEIN KINASE UNC-51-RELATED"/>
    <property type="match status" value="1"/>
</dbReference>
<proteinExistence type="predicted"/>
<dbReference type="PROSITE" id="PS50011">
    <property type="entry name" value="PROTEIN_KINASE_DOM"/>
    <property type="match status" value="2"/>
</dbReference>
<keyword evidence="6" id="KW-0808">Transferase</keyword>
<dbReference type="Proteomes" id="UP001054846">
    <property type="component" value="Chromosome"/>
</dbReference>
<dbReference type="InterPro" id="IPR011009">
    <property type="entry name" value="Kinase-like_dom_sf"/>
</dbReference>
<dbReference type="SUPFAM" id="SSF56112">
    <property type="entry name" value="Protein kinase-like (PK-like)"/>
    <property type="match status" value="2"/>
</dbReference>
<keyword evidence="7" id="KW-1185">Reference proteome</keyword>
<dbReference type="Gene3D" id="1.10.510.10">
    <property type="entry name" value="Transferase(Phosphotransferase) domain 1"/>
    <property type="match status" value="2"/>
</dbReference>
<keyword evidence="1 3" id="KW-0547">Nucleotide-binding</keyword>
<dbReference type="CDD" id="cd14014">
    <property type="entry name" value="STKc_PknB_like"/>
    <property type="match status" value="1"/>
</dbReference>
<dbReference type="InterPro" id="IPR045269">
    <property type="entry name" value="Atg1-like"/>
</dbReference>
<dbReference type="PANTHER" id="PTHR24348:SF68">
    <property type="entry name" value="SERINE_THREONINE-PROTEIN KINASE ATG1C"/>
    <property type="match status" value="1"/>
</dbReference>
<dbReference type="Gene3D" id="1.10.150.20">
    <property type="entry name" value="5' to 3' exonuclease, C-terminal subdomain"/>
    <property type="match status" value="1"/>
</dbReference>
<organism evidence="6 7">
    <name type="scientific">Gloeobacter morelensis MG652769</name>
    <dbReference type="NCBI Taxonomy" id="2781736"/>
    <lineage>
        <taxon>Bacteria</taxon>
        <taxon>Bacillati</taxon>
        <taxon>Cyanobacteriota</taxon>
        <taxon>Cyanophyceae</taxon>
        <taxon>Gloeobacterales</taxon>
        <taxon>Gloeobacteraceae</taxon>
        <taxon>Gloeobacter</taxon>
        <taxon>Gloeobacter morelensis</taxon>
    </lineage>
</organism>
<dbReference type="InterPro" id="IPR008271">
    <property type="entry name" value="Ser/Thr_kinase_AS"/>
</dbReference>
<reference evidence="6 7" key="1">
    <citation type="journal article" date="2021" name="Genome Biol. Evol.">
        <title>Complete Genome Sequencing of a Novel Gloeobacter Species from a Waterfall Cave in Mexico.</title>
        <authorList>
            <person name="Saw J.H."/>
            <person name="Cardona T."/>
            <person name="Montejano G."/>
        </authorList>
    </citation>
    <scope>NUCLEOTIDE SEQUENCE [LARGE SCALE GENOMIC DNA]</scope>
    <source>
        <strain evidence="6">MG652769</strain>
    </source>
</reference>